<dbReference type="Proteomes" id="UP000806211">
    <property type="component" value="Unassembled WGS sequence"/>
</dbReference>
<protein>
    <recommendedName>
        <fullName evidence="3">WXG100 family type VII secretion target</fullName>
    </recommendedName>
</protein>
<accession>A0ABR9R7L6</accession>
<dbReference type="EMBL" id="JADCKF010000001">
    <property type="protein sequence ID" value="MBE5054677.1"/>
    <property type="molecule type" value="Genomic_DNA"/>
</dbReference>
<dbReference type="RefSeq" id="WP_193535937.1">
    <property type="nucleotide sequence ID" value="NZ_AP031438.1"/>
</dbReference>
<gene>
    <name evidence="1" type="ORF">INF37_01475</name>
</gene>
<evidence type="ECO:0000313" key="2">
    <source>
        <dbReference type="Proteomes" id="UP000806211"/>
    </source>
</evidence>
<name>A0ABR9R7L6_9FIRM</name>
<evidence type="ECO:0008006" key="3">
    <source>
        <dbReference type="Google" id="ProtNLM"/>
    </source>
</evidence>
<sequence>MEAGGSRFRRCGYVKNSASQMEDQVDQFISLLNQKQMTFEAMWENVTVVLPERANNLNEEIAFVRSGWEAL</sequence>
<proteinExistence type="predicted"/>
<keyword evidence="2" id="KW-1185">Reference proteome</keyword>
<comment type="caution">
    <text evidence="1">The sequence shown here is derived from an EMBL/GenBank/DDBJ whole genome shotgun (WGS) entry which is preliminary data.</text>
</comment>
<organism evidence="1 2">
    <name type="scientific">Pseudoflavonifractor gallinarum</name>
    <dbReference type="NCBI Taxonomy" id="2779352"/>
    <lineage>
        <taxon>Bacteria</taxon>
        <taxon>Bacillati</taxon>
        <taxon>Bacillota</taxon>
        <taxon>Clostridia</taxon>
        <taxon>Eubacteriales</taxon>
        <taxon>Oscillospiraceae</taxon>
        <taxon>Pseudoflavonifractor</taxon>
    </lineage>
</organism>
<evidence type="ECO:0000313" key="1">
    <source>
        <dbReference type="EMBL" id="MBE5054677.1"/>
    </source>
</evidence>
<reference evidence="1 2" key="1">
    <citation type="submission" date="2020-10" db="EMBL/GenBank/DDBJ databases">
        <title>ChiBAC.</title>
        <authorList>
            <person name="Zenner C."/>
            <person name="Hitch T.C.A."/>
            <person name="Clavel T."/>
        </authorList>
    </citation>
    <scope>NUCLEOTIDE SEQUENCE [LARGE SCALE GENOMIC DNA]</scope>
    <source>
        <strain evidence="1 2">DSM 107456</strain>
    </source>
</reference>